<reference evidence="3" key="4">
    <citation type="journal article" date="2015" name="G3 (Bethesda)">
        <title>Genome sequences of three phytopathogenic species of the Magnaporthaceae family of fungi.</title>
        <authorList>
            <person name="Okagaki L.H."/>
            <person name="Nunes C.C."/>
            <person name="Sailsbery J."/>
            <person name="Clay B."/>
            <person name="Brown D."/>
            <person name="John T."/>
            <person name="Oh Y."/>
            <person name="Young N."/>
            <person name="Fitzgerald M."/>
            <person name="Haas B.J."/>
            <person name="Zeng Q."/>
            <person name="Young S."/>
            <person name="Adiconis X."/>
            <person name="Fan L."/>
            <person name="Levin J.Z."/>
            <person name="Mitchell T.K."/>
            <person name="Okubara P.A."/>
            <person name="Farman M.L."/>
            <person name="Kohn L.M."/>
            <person name="Birren B."/>
            <person name="Ma L.-J."/>
            <person name="Dean R.A."/>
        </authorList>
    </citation>
    <scope>NUCLEOTIDE SEQUENCE</scope>
    <source>
        <strain evidence="3">R3-111a-1</strain>
    </source>
</reference>
<accession>J3NLB4</accession>
<organism evidence="2">
    <name type="scientific">Gaeumannomyces tritici (strain R3-111a-1)</name>
    <name type="common">Wheat and barley take-all root rot fungus</name>
    <name type="synonym">Gaeumannomyces graminis var. tritici</name>
    <dbReference type="NCBI Taxonomy" id="644352"/>
    <lineage>
        <taxon>Eukaryota</taxon>
        <taxon>Fungi</taxon>
        <taxon>Dikarya</taxon>
        <taxon>Ascomycota</taxon>
        <taxon>Pezizomycotina</taxon>
        <taxon>Sordariomycetes</taxon>
        <taxon>Sordariomycetidae</taxon>
        <taxon>Magnaporthales</taxon>
        <taxon>Magnaporthaceae</taxon>
        <taxon>Gaeumannomyces</taxon>
    </lineage>
</organism>
<sequence>MALVRLCNLCGLSLERSPPPASSQSPPSARSIHHAGTAQVPHQWGKEGGQTPVGFSAVSSVLWSQPSSSHHPGRQPRDAPRRDVHPPPLHTLSFSQAPQAFRSRPVEVDPFEPSGSSSHPPNPPSPPPCRRTRRFRDMRQHGWDDPHENSKNPSLCWTAGSIANRPSEYALLRRDFQGT</sequence>
<dbReference type="EnsemblFungi" id="EJT82088">
    <property type="protein sequence ID" value="EJT82088"/>
    <property type="gene ID" value="GGTG_02062"/>
</dbReference>
<evidence type="ECO:0000313" key="2">
    <source>
        <dbReference type="EMBL" id="EJT82088.1"/>
    </source>
</evidence>
<feature type="compositionally biased region" description="Basic and acidic residues" evidence="1">
    <location>
        <begin position="135"/>
        <end position="150"/>
    </location>
</feature>
<dbReference type="VEuPathDB" id="FungiDB:GGTG_02062"/>
<reference evidence="4" key="1">
    <citation type="submission" date="2010-07" db="EMBL/GenBank/DDBJ databases">
        <title>The genome sequence of Gaeumannomyces graminis var. tritici strain R3-111a-1.</title>
        <authorList>
            <consortium name="The Broad Institute Genome Sequencing Platform"/>
            <person name="Ma L.-J."/>
            <person name="Dead R."/>
            <person name="Young S."/>
            <person name="Zeng Q."/>
            <person name="Koehrsen M."/>
            <person name="Alvarado L."/>
            <person name="Berlin A."/>
            <person name="Chapman S.B."/>
            <person name="Chen Z."/>
            <person name="Freedman E."/>
            <person name="Gellesch M."/>
            <person name="Goldberg J."/>
            <person name="Griggs A."/>
            <person name="Gujja S."/>
            <person name="Heilman E.R."/>
            <person name="Heiman D."/>
            <person name="Hepburn T."/>
            <person name="Howarth C."/>
            <person name="Jen D."/>
            <person name="Larson L."/>
            <person name="Mehta T."/>
            <person name="Neiman D."/>
            <person name="Pearson M."/>
            <person name="Roberts A."/>
            <person name="Saif S."/>
            <person name="Shea T."/>
            <person name="Shenoy N."/>
            <person name="Sisk P."/>
            <person name="Stolte C."/>
            <person name="Sykes S."/>
            <person name="Walk T."/>
            <person name="White J."/>
            <person name="Yandava C."/>
            <person name="Haas B."/>
            <person name="Nusbaum C."/>
            <person name="Birren B."/>
        </authorList>
    </citation>
    <scope>NUCLEOTIDE SEQUENCE [LARGE SCALE GENOMIC DNA]</scope>
    <source>
        <strain evidence="4">R3-111a-1</strain>
    </source>
</reference>
<evidence type="ECO:0000256" key="1">
    <source>
        <dbReference type="SAM" id="MobiDB-lite"/>
    </source>
</evidence>
<reference evidence="2" key="3">
    <citation type="submission" date="2010-09" db="EMBL/GenBank/DDBJ databases">
        <title>Annotation of Gaeumannomyces graminis var. tritici R3-111a-1.</title>
        <authorList>
            <consortium name="The Broad Institute Genome Sequencing Platform"/>
            <person name="Ma L.-J."/>
            <person name="Dead R."/>
            <person name="Young S.K."/>
            <person name="Zeng Q."/>
            <person name="Gargeya S."/>
            <person name="Fitzgerald M."/>
            <person name="Haas B."/>
            <person name="Abouelleil A."/>
            <person name="Alvarado L."/>
            <person name="Arachchi H.M."/>
            <person name="Berlin A."/>
            <person name="Brown A."/>
            <person name="Chapman S.B."/>
            <person name="Chen Z."/>
            <person name="Dunbar C."/>
            <person name="Freedman E."/>
            <person name="Gearin G."/>
            <person name="Gellesch M."/>
            <person name="Goldberg J."/>
            <person name="Griggs A."/>
            <person name="Gujja S."/>
            <person name="Heiman D."/>
            <person name="Howarth C."/>
            <person name="Larson L."/>
            <person name="Lui A."/>
            <person name="MacDonald P.J.P."/>
            <person name="Mehta T."/>
            <person name="Montmayeur A."/>
            <person name="Murphy C."/>
            <person name="Neiman D."/>
            <person name="Pearson M."/>
            <person name="Priest M."/>
            <person name="Roberts A."/>
            <person name="Saif S."/>
            <person name="Shea T."/>
            <person name="Shenoy N."/>
            <person name="Sisk P."/>
            <person name="Stolte C."/>
            <person name="Sykes S."/>
            <person name="Yandava C."/>
            <person name="Wortman J."/>
            <person name="Nusbaum C."/>
            <person name="Birren B."/>
        </authorList>
    </citation>
    <scope>NUCLEOTIDE SEQUENCE</scope>
    <source>
        <strain evidence="2">R3-111a-1</strain>
    </source>
</reference>
<dbReference type="Proteomes" id="UP000006039">
    <property type="component" value="Unassembled WGS sequence"/>
</dbReference>
<feature type="compositionally biased region" description="Pro residues" evidence="1">
    <location>
        <begin position="120"/>
        <end position="129"/>
    </location>
</feature>
<feature type="region of interest" description="Disordered" evidence="1">
    <location>
        <begin position="13"/>
        <end position="155"/>
    </location>
</feature>
<evidence type="ECO:0000313" key="4">
    <source>
        <dbReference type="Proteomes" id="UP000006039"/>
    </source>
</evidence>
<keyword evidence="4" id="KW-1185">Reference proteome</keyword>
<evidence type="ECO:0000313" key="3">
    <source>
        <dbReference type="EnsemblFungi" id="EJT82088"/>
    </source>
</evidence>
<proteinExistence type="predicted"/>
<reference evidence="2" key="2">
    <citation type="submission" date="2010-07" db="EMBL/GenBank/DDBJ databases">
        <authorList>
            <consortium name="The Broad Institute Genome Sequencing Platform"/>
            <consortium name="Broad Institute Genome Sequencing Center for Infectious Disease"/>
            <person name="Ma L.-J."/>
            <person name="Dead R."/>
            <person name="Young S."/>
            <person name="Zeng Q."/>
            <person name="Koehrsen M."/>
            <person name="Alvarado L."/>
            <person name="Berlin A."/>
            <person name="Chapman S.B."/>
            <person name="Chen Z."/>
            <person name="Freedman E."/>
            <person name="Gellesch M."/>
            <person name="Goldberg J."/>
            <person name="Griggs A."/>
            <person name="Gujja S."/>
            <person name="Heilman E.R."/>
            <person name="Heiman D."/>
            <person name="Hepburn T."/>
            <person name="Howarth C."/>
            <person name="Jen D."/>
            <person name="Larson L."/>
            <person name="Mehta T."/>
            <person name="Neiman D."/>
            <person name="Pearson M."/>
            <person name="Roberts A."/>
            <person name="Saif S."/>
            <person name="Shea T."/>
            <person name="Shenoy N."/>
            <person name="Sisk P."/>
            <person name="Stolte C."/>
            <person name="Sykes S."/>
            <person name="Walk T."/>
            <person name="White J."/>
            <person name="Yandava C."/>
            <person name="Haas B."/>
            <person name="Nusbaum C."/>
            <person name="Birren B."/>
        </authorList>
    </citation>
    <scope>NUCLEOTIDE SEQUENCE</scope>
    <source>
        <strain evidence="2">R3-111a-1</strain>
    </source>
</reference>
<dbReference type="RefSeq" id="XP_009218097.1">
    <property type="nucleotide sequence ID" value="XM_009219833.1"/>
</dbReference>
<dbReference type="GeneID" id="20342520"/>
<dbReference type="EMBL" id="GL385395">
    <property type="protein sequence ID" value="EJT82088.1"/>
    <property type="molecule type" value="Genomic_DNA"/>
</dbReference>
<feature type="compositionally biased region" description="Low complexity" evidence="1">
    <location>
        <begin position="56"/>
        <end position="69"/>
    </location>
</feature>
<gene>
    <name evidence="3" type="primary">20342520</name>
    <name evidence="2" type="ORF">GGTG_02062</name>
</gene>
<protein>
    <submittedName>
        <fullName evidence="2 3">Uncharacterized protein</fullName>
    </submittedName>
</protein>
<dbReference type="AlphaFoldDB" id="J3NLB4"/>
<reference evidence="3" key="5">
    <citation type="submission" date="2018-04" db="UniProtKB">
        <authorList>
            <consortium name="EnsemblFungi"/>
        </authorList>
    </citation>
    <scope>IDENTIFICATION</scope>
    <source>
        <strain evidence="3">R3-111a-1</strain>
    </source>
</reference>
<name>J3NLB4_GAET3</name>
<feature type="compositionally biased region" description="Basic and acidic residues" evidence="1">
    <location>
        <begin position="75"/>
        <end position="85"/>
    </location>
</feature>
<dbReference type="HOGENOM" id="CLU_1503525_0_0_1"/>